<feature type="domain" description="Bicarbonate transporter-like transmembrane" evidence="7">
    <location>
        <begin position="289"/>
        <end position="443"/>
    </location>
</feature>
<protein>
    <recommendedName>
        <fullName evidence="7">Bicarbonate transporter-like transmembrane domain-containing protein</fullName>
    </recommendedName>
</protein>
<dbReference type="Pfam" id="PF00955">
    <property type="entry name" value="HCO3_cotransp"/>
    <property type="match status" value="5"/>
</dbReference>
<keyword evidence="4 6" id="KW-1133">Transmembrane helix</keyword>
<accession>A0A803LN65</accession>
<comment type="similarity">
    <text evidence="2">Belongs to the anion exchanger (TC 2.A.31.3) family.</text>
</comment>
<proteinExistence type="inferred from homology"/>
<keyword evidence="9" id="KW-1185">Reference proteome</keyword>
<dbReference type="GO" id="GO:0005886">
    <property type="term" value="C:plasma membrane"/>
    <property type="evidence" value="ECO:0007669"/>
    <property type="project" value="TreeGrafter"/>
</dbReference>
<evidence type="ECO:0000256" key="4">
    <source>
        <dbReference type="ARBA" id="ARBA00022989"/>
    </source>
</evidence>
<name>A0A803LN65_CHEQI</name>
<feature type="transmembrane region" description="Helical" evidence="6">
    <location>
        <begin position="544"/>
        <end position="561"/>
    </location>
</feature>
<feature type="transmembrane region" description="Helical" evidence="6">
    <location>
        <begin position="587"/>
        <end position="609"/>
    </location>
</feature>
<feature type="domain" description="Bicarbonate transporter-like transmembrane" evidence="7">
    <location>
        <begin position="42"/>
        <end position="182"/>
    </location>
</feature>
<dbReference type="Gramene" id="AUR62016394-RA">
    <property type="protein sequence ID" value="AUR62016394-RA:cds"/>
    <property type="gene ID" value="AUR62016394"/>
</dbReference>
<dbReference type="PANTHER" id="PTHR11453:SF40">
    <property type="entry name" value="BORON TRANSPORTER 4-RELATED"/>
    <property type="match status" value="1"/>
</dbReference>
<sequence length="869" mass="98740">MLISVLFIQEAIRGIVSEFQVPKGKDDESNPAYNFEWLYANGLLAILFSLGFIYTAFKTRKARSWLYGTGLMRSFIKNFGVPLMIIIWAGLSYAVPSKVPSGIPRILFSPHPWDSWDTWTIASKMGDVPTKYIFGAFIPGSMVAILFFFEHNVASKMAQQKEFNLKHPSAYHYDLFLLGLTMDRVVKELENLKEVVMKGESDGKTTFDPDKHIENHIPVRVNEQRLSNLLQSLLLGAAVFAMPALKRLPSSLLWGYIAYVAIDSLPGNQFWDRIRLIFVNKSRLHRILTPAASILFASALPAIAFGELLKKKTGGSLGSVQTISSAAICGVLQSLIGGQPLLIQGVAEPTVLMYTFLYNFAKQKDDLRPLFLAWTAWVCVWASVLLVLMAIFNARVIIDRFTRIAEEFIEMLIAVLFIQEAIKGIISEFHVPKGKDLDDINAYENEWLYSNGLLAVIFSLGFIYTAFKSRNARSWWYGTGCIRNFIANFEVPLIVLGWTSLSYGVPSKVPSEVPRRLFSPHPWDTDSLHPWTIAKKMGDVPGRYIAGAFIPGLMVAGLFFFEQNVASKMTQQRDFNLKNPSTYHYDIFLLGLMTLVCGLLGLPPSYALIPHSPMHTKALAVLKRQFLRRKMVESTKASIHERASNNEIYGNMQAIFLQMDMNKLPNGVVKELEDLKQVVMKGEIDEKNGSATFDPEKHIENYLPVRVNEQRLSNLIQSLLLAISVFAMPALKRIPSSLLWGYLAYMAFDSLPGNQFWERIILLLVNKSRLHKYFEPHYLHELDAHEYEEVLGNSRRSFRRMSFSFKENGTLSIFDNEEEMEEEFSDSEILDELTTHRGELKIRTMSFRSEKCALSGRKEVKPRAMRPTF</sequence>
<dbReference type="PANTHER" id="PTHR11453">
    <property type="entry name" value="ANION EXCHANGE PROTEIN"/>
    <property type="match status" value="1"/>
</dbReference>
<evidence type="ECO:0000256" key="1">
    <source>
        <dbReference type="ARBA" id="ARBA00004141"/>
    </source>
</evidence>
<dbReference type="OMA" id="NAYENEW"/>
<feature type="transmembrane region" description="Helical" evidence="6">
    <location>
        <begin position="132"/>
        <end position="149"/>
    </location>
</feature>
<evidence type="ECO:0000259" key="7">
    <source>
        <dbReference type="Pfam" id="PF00955"/>
    </source>
</evidence>
<feature type="domain" description="Bicarbonate transporter-like transmembrane" evidence="7">
    <location>
        <begin position="705"/>
        <end position="768"/>
    </location>
</feature>
<feature type="domain" description="Bicarbonate transporter-like transmembrane" evidence="7">
    <location>
        <begin position="451"/>
        <end position="624"/>
    </location>
</feature>
<feature type="transmembrane region" description="Helical" evidence="6">
    <location>
        <begin position="287"/>
        <end position="306"/>
    </location>
</feature>
<evidence type="ECO:0000256" key="6">
    <source>
        <dbReference type="SAM" id="Phobius"/>
    </source>
</evidence>
<reference evidence="8" key="2">
    <citation type="submission" date="2021-03" db="UniProtKB">
        <authorList>
            <consortium name="EnsemblPlants"/>
        </authorList>
    </citation>
    <scope>IDENTIFICATION</scope>
</reference>
<comment type="subcellular location">
    <subcellularLocation>
        <location evidence="1">Membrane</location>
        <topology evidence="1">Multi-pass membrane protein</topology>
    </subcellularLocation>
</comment>
<evidence type="ECO:0000256" key="3">
    <source>
        <dbReference type="ARBA" id="ARBA00022692"/>
    </source>
</evidence>
<feature type="transmembrane region" description="Helical" evidence="6">
    <location>
        <begin position="37"/>
        <end position="57"/>
    </location>
</feature>
<keyword evidence="5 6" id="KW-0472">Membrane</keyword>
<feature type="transmembrane region" description="Helical" evidence="6">
    <location>
        <begin position="447"/>
        <end position="467"/>
    </location>
</feature>
<feature type="transmembrane region" description="Helical" evidence="6">
    <location>
        <begin position="371"/>
        <end position="396"/>
    </location>
</feature>
<evidence type="ECO:0000313" key="8">
    <source>
        <dbReference type="EnsemblPlants" id="AUR62016394-RA:cds"/>
    </source>
</evidence>
<reference evidence="8" key="1">
    <citation type="journal article" date="2017" name="Nature">
        <title>The genome of Chenopodium quinoa.</title>
        <authorList>
            <person name="Jarvis D.E."/>
            <person name="Ho Y.S."/>
            <person name="Lightfoot D.J."/>
            <person name="Schmoeckel S.M."/>
            <person name="Li B."/>
            <person name="Borm T.J.A."/>
            <person name="Ohyanagi H."/>
            <person name="Mineta K."/>
            <person name="Michell C.T."/>
            <person name="Saber N."/>
            <person name="Kharbatia N.M."/>
            <person name="Rupper R.R."/>
            <person name="Sharp A.R."/>
            <person name="Dally N."/>
            <person name="Boughton B.A."/>
            <person name="Woo Y.H."/>
            <person name="Gao G."/>
            <person name="Schijlen E.G.W.M."/>
            <person name="Guo X."/>
            <person name="Momin A.A."/>
            <person name="Negrao S."/>
            <person name="Al-Babili S."/>
            <person name="Gehring C."/>
            <person name="Roessner U."/>
            <person name="Jung C."/>
            <person name="Murphy K."/>
            <person name="Arold S.T."/>
            <person name="Gojobori T."/>
            <person name="van der Linden C.G."/>
            <person name="van Loo E.N."/>
            <person name="Jellen E.N."/>
            <person name="Maughan P.J."/>
            <person name="Tester M."/>
        </authorList>
    </citation>
    <scope>NUCLEOTIDE SEQUENCE [LARGE SCALE GENOMIC DNA]</scope>
    <source>
        <strain evidence="8">cv. PI 614886</strain>
    </source>
</reference>
<dbReference type="GO" id="GO:0050801">
    <property type="term" value="P:monoatomic ion homeostasis"/>
    <property type="evidence" value="ECO:0007669"/>
    <property type="project" value="TreeGrafter"/>
</dbReference>
<dbReference type="InterPro" id="IPR011531">
    <property type="entry name" value="HCO3_transpt-like_TM_dom"/>
</dbReference>
<feature type="transmembrane region" description="Helical" evidence="6">
    <location>
        <begin position="78"/>
        <end position="95"/>
    </location>
</feature>
<dbReference type="GO" id="GO:0005452">
    <property type="term" value="F:solute:inorganic anion antiporter activity"/>
    <property type="evidence" value="ECO:0007669"/>
    <property type="project" value="InterPro"/>
</dbReference>
<evidence type="ECO:0000256" key="5">
    <source>
        <dbReference type="ARBA" id="ARBA00023136"/>
    </source>
</evidence>
<organism evidence="8 9">
    <name type="scientific">Chenopodium quinoa</name>
    <name type="common">Quinoa</name>
    <dbReference type="NCBI Taxonomy" id="63459"/>
    <lineage>
        <taxon>Eukaryota</taxon>
        <taxon>Viridiplantae</taxon>
        <taxon>Streptophyta</taxon>
        <taxon>Embryophyta</taxon>
        <taxon>Tracheophyta</taxon>
        <taxon>Spermatophyta</taxon>
        <taxon>Magnoliopsida</taxon>
        <taxon>eudicotyledons</taxon>
        <taxon>Gunneridae</taxon>
        <taxon>Pentapetalae</taxon>
        <taxon>Caryophyllales</taxon>
        <taxon>Chenopodiaceae</taxon>
        <taxon>Chenopodioideae</taxon>
        <taxon>Atripliceae</taxon>
        <taxon>Chenopodium</taxon>
    </lineage>
</organism>
<dbReference type="Proteomes" id="UP000596660">
    <property type="component" value="Unplaced"/>
</dbReference>
<dbReference type="InterPro" id="IPR003020">
    <property type="entry name" value="HCO3_transpt_euk"/>
</dbReference>
<dbReference type="GO" id="GO:0006820">
    <property type="term" value="P:monoatomic anion transport"/>
    <property type="evidence" value="ECO:0007669"/>
    <property type="project" value="InterPro"/>
</dbReference>
<dbReference type="AlphaFoldDB" id="A0A803LN65"/>
<keyword evidence="3 6" id="KW-0812">Transmembrane</keyword>
<dbReference type="EnsemblPlants" id="AUR62016394-RA">
    <property type="protein sequence ID" value="AUR62016394-RA:cds"/>
    <property type="gene ID" value="AUR62016394"/>
</dbReference>
<evidence type="ECO:0000256" key="2">
    <source>
        <dbReference type="ARBA" id="ARBA00006262"/>
    </source>
</evidence>
<feature type="domain" description="Bicarbonate transporter-like transmembrane" evidence="7">
    <location>
        <begin position="219"/>
        <end position="281"/>
    </location>
</feature>
<evidence type="ECO:0000313" key="9">
    <source>
        <dbReference type="Proteomes" id="UP000596660"/>
    </source>
</evidence>